<dbReference type="STRING" id="57577.A0A2K3PDF1"/>
<organism evidence="1 2">
    <name type="scientific">Trifolium pratense</name>
    <name type="common">Red clover</name>
    <dbReference type="NCBI Taxonomy" id="57577"/>
    <lineage>
        <taxon>Eukaryota</taxon>
        <taxon>Viridiplantae</taxon>
        <taxon>Streptophyta</taxon>
        <taxon>Embryophyta</taxon>
        <taxon>Tracheophyta</taxon>
        <taxon>Spermatophyta</taxon>
        <taxon>Magnoliopsida</taxon>
        <taxon>eudicotyledons</taxon>
        <taxon>Gunneridae</taxon>
        <taxon>Pentapetalae</taxon>
        <taxon>rosids</taxon>
        <taxon>fabids</taxon>
        <taxon>Fabales</taxon>
        <taxon>Fabaceae</taxon>
        <taxon>Papilionoideae</taxon>
        <taxon>50 kb inversion clade</taxon>
        <taxon>NPAAA clade</taxon>
        <taxon>Hologalegina</taxon>
        <taxon>IRL clade</taxon>
        <taxon>Trifolieae</taxon>
        <taxon>Trifolium</taxon>
    </lineage>
</organism>
<dbReference type="Proteomes" id="UP000236291">
    <property type="component" value="Unassembled WGS sequence"/>
</dbReference>
<dbReference type="AlphaFoldDB" id="A0A2K3PDF1"/>
<accession>A0A2K3PDF1</accession>
<proteinExistence type="predicted"/>
<evidence type="ECO:0000313" key="2">
    <source>
        <dbReference type="Proteomes" id="UP000236291"/>
    </source>
</evidence>
<protein>
    <submittedName>
        <fullName evidence="1">Methylthioribose-1-phosphate isomerase-like protein</fullName>
    </submittedName>
</protein>
<feature type="non-terminal residue" evidence="1">
    <location>
        <position position="44"/>
    </location>
</feature>
<keyword evidence="1" id="KW-0413">Isomerase</keyword>
<comment type="caution">
    <text evidence="1">The sequence shown here is derived from an EMBL/GenBank/DDBJ whole genome shotgun (WGS) entry which is preliminary data.</text>
</comment>
<dbReference type="Gene3D" id="1.20.120.420">
    <property type="entry name" value="translation initiation factor eif-2b, domain 1"/>
    <property type="match status" value="1"/>
</dbReference>
<name>A0A2K3PDF1_TRIPR</name>
<evidence type="ECO:0000313" key="1">
    <source>
        <dbReference type="EMBL" id="PNY13274.1"/>
    </source>
</evidence>
<dbReference type="InterPro" id="IPR027363">
    <property type="entry name" value="M1Pi_N"/>
</dbReference>
<sequence>MASDSNATNTLQAIRYNRGSLQLLDQRKLPLESVYLEIRDSNDG</sequence>
<gene>
    <name evidence="1" type="ORF">L195_g009924</name>
</gene>
<reference evidence="1 2" key="2">
    <citation type="journal article" date="2017" name="Front. Plant Sci.">
        <title>Gene Classification and Mining of Molecular Markers Useful in Red Clover (Trifolium pratense) Breeding.</title>
        <authorList>
            <person name="Istvanek J."/>
            <person name="Dluhosova J."/>
            <person name="Dluhos P."/>
            <person name="Patkova L."/>
            <person name="Nedelnik J."/>
            <person name="Repkova J."/>
        </authorList>
    </citation>
    <scope>NUCLEOTIDE SEQUENCE [LARGE SCALE GENOMIC DNA]</scope>
    <source>
        <strain evidence="2">cv. Tatra</strain>
        <tissue evidence="1">Young leaves</tissue>
    </source>
</reference>
<dbReference type="EMBL" id="ASHM01005950">
    <property type="protein sequence ID" value="PNY13274.1"/>
    <property type="molecule type" value="Genomic_DNA"/>
</dbReference>
<reference evidence="1 2" key="1">
    <citation type="journal article" date="2014" name="Am. J. Bot.">
        <title>Genome assembly and annotation for red clover (Trifolium pratense; Fabaceae).</title>
        <authorList>
            <person name="Istvanek J."/>
            <person name="Jaros M."/>
            <person name="Krenek A."/>
            <person name="Repkova J."/>
        </authorList>
    </citation>
    <scope>NUCLEOTIDE SEQUENCE [LARGE SCALE GENOMIC DNA]</scope>
    <source>
        <strain evidence="2">cv. Tatra</strain>
        <tissue evidence="1">Young leaves</tissue>
    </source>
</reference>
<dbReference type="GO" id="GO:0016853">
    <property type="term" value="F:isomerase activity"/>
    <property type="evidence" value="ECO:0007669"/>
    <property type="project" value="UniProtKB-KW"/>
</dbReference>